<dbReference type="InterPro" id="IPR019606">
    <property type="entry name" value="GerMN"/>
</dbReference>
<feature type="compositionally biased region" description="Polar residues" evidence="1">
    <location>
        <begin position="185"/>
        <end position="203"/>
    </location>
</feature>
<feature type="domain" description="GerMN" evidence="3">
    <location>
        <begin position="66"/>
        <end position="159"/>
    </location>
</feature>
<gene>
    <name evidence="4" type="ORF">KDL01_12400</name>
</gene>
<dbReference type="EMBL" id="JAGSOG010000047">
    <property type="protein sequence ID" value="MBR7834071.1"/>
    <property type="molecule type" value="Genomic_DNA"/>
</dbReference>
<dbReference type="AlphaFoldDB" id="A0A941IT80"/>
<name>A0A941IT80_9ACTN</name>
<evidence type="ECO:0000256" key="1">
    <source>
        <dbReference type="SAM" id="MobiDB-lite"/>
    </source>
</evidence>
<feature type="signal peptide" evidence="2">
    <location>
        <begin position="1"/>
        <end position="28"/>
    </location>
</feature>
<sequence length="203" mass="21119">MSATQHARRARRRGLASAAGAAALLATAGCGIESTGVQVVGAQPVAQGAGVLPGGGPSGGAYTYYLYFFQNGHLASTKRSATGQASQQDILDAVIQGPTKAELAQGYTSEIPTGLKVVDLTAQGEAWLYQFSDELTMEERAQVVCSIQANLQAPSVGTVYGDNKPTWYICWDDFQDLGAPAYNLNPDQSGTPSASTDEASPAQ</sequence>
<dbReference type="Proteomes" id="UP000675781">
    <property type="component" value="Unassembled WGS sequence"/>
</dbReference>
<evidence type="ECO:0000259" key="3">
    <source>
        <dbReference type="Pfam" id="PF10646"/>
    </source>
</evidence>
<feature type="chain" id="PRO_5038393639" evidence="2">
    <location>
        <begin position="29"/>
        <end position="203"/>
    </location>
</feature>
<keyword evidence="5" id="KW-1185">Reference proteome</keyword>
<keyword evidence="2" id="KW-0732">Signal</keyword>
<evidence type="ECO:0000313" key="4">
    <source>
        <dbReference type="EMBL" id="MBR7834071.1"/>
    </source>
</evidence>
<comment type="caution">
    <text evidence="4">The sequence shown here is derived from an EMBL/GenBank/DDBJ whole genome shotgun (WGS) entry which is preliminary data.</text>
</comment>
<accession>A0A941IT80</accession>
<dbReference type="Pfam" id="PF10646">
    <property type="entry name" value="Germane"/>
    <property type="match status" value="1"/>
</dbReference>
<proteinExistence type="predicted"/>
<reference evidence="4" key="1">
    <citation type="submission" date="2021-04" db="EMBL/GenBank/DDBJ databases">
        <title>Genome based classification of Actinospica acidithermotolerans sp. nov., an actinobacterium isolated from an Indonesian hot spring.</title>
        <authorList>
            <person name="Kusuma A.B."/>
            <person name="Putra K.E."/>
            <person name="Nafisah S."/>
            <person name="Loh J."/>
            <person name="Nouioui I."/>
            <person name="Goodfellow M."/>
        </authorList>
    </citation>
    <scope>NUCLEOTIDE SEQUENCE</scope>
    <source>
        <strain evidence="4">CSCA 57</strain>
    </source>
</reference>
<organism evidence="4 5">
    <name type="scientific">Actinospica durhamensis</name>
    <dbReference type="NCBI Taxonomy" id="1508375"/>
    <lineage>
        <taxon>Bacteria</taxon>
        <taxon>Bacillati</taxon>
        <taxon>Actinomycetota</taxon>
        <taxon>Actinomycetes</taxon>
        <taxon>Catenulisporales</taxon>
        <taxon>Actinospicaceae</taxon>
        <taxon>Actinospica</taxon>
    </lineage>
</organism>
<evidence type="ECO:0000256" key="2">
    <source>
        <dbReference type="SAM" id="SignalP"/>
    </source>
</evidence>
<dbReference type="RefSeq" id="WP_212528593.1">
    <property type="nucleotide sequence ID" value="NZ_JAGSOG010000047.1"/>
</dbReference>
<protein>
    <submittedName>
        <fullName evidence="4">GerMN domain-containing protein</fullName>
    </submittedName>
</protein>
<feature type="region of interest" description="Disordered" evidence="1">
    <location>
        <begin position="181"/>
        <end position="203"/>
    </location>
</feature>
<evidence type="ECO:0000313" key="5">
    <source>
        <dbReference type="Proteomes" id="UP000675781"/>
    </source>
</evidence>